<dbReference type="Gene3D" id="3.30.1050.10">
    <property type="entry name" value="SCP2 sterol-binding domain"/>
    <property type="match status" value="1"/>
</dbReference>
<accession>A0AAN6G8P2</accession>
<dbReference type="AlphaFoldDB" id="A0AAN6G8P2"/>
<reference evidence="2" key="1">
    <citation type="journal article" date="2023" name="PhytoFront">
        <title>Draft Genome Resources of Seven Strains of Tilletia horrida, Causal Agent of Kernel Smut of Rice.</title>
        <authorList>
            <person name="Khanal S."/>
            <person name="Antony Babu S."/>
            <person name="Zhou X.G."/>
        </authorList>
    </citation>
    <scope>NUCLEOTIDE SEQUENCE</scope>
    <source>
        <strain evidence="2">TX3</strain>
    </source>
</reference>
<dbReference type="Pfam" id="PF02036">
    <property type="entry name" value="SCP2"/>
    <property type="match status" value="1"/>
</dbReference>
<dbReference type="InterPro" id="IPR003033">
    <property type="entry name" value="SCP2_sterol-bd_dom"/>
</dbReference>
<evidence type="ECO:0000259" key="1">
    <source>
        <dbReference type="Pfam" id="PF02036"/>
    </source>
</evidence>
<dbReference type="SUPFAM" id="SSF55718">
    <property type="entry name" value="SCP-like"/>
    <property type="match status" value="1"/>
</dbReference>
<dbReference type="PANTHER" id="PTHR10094">
    <property type="entry name" value="STEROL CARRIER PROTEIN 2 SCP-2 FAMILY PROTEIN"/>
    <property type="match status" value="1"/>
</dbReference>
<protein>
    <recommendedName>
        <fullName evidence="1">SCP2 domain-containing protein</fullName>
    </recommendedName>
</protein>
<dbReference type="Proteomes" id="UP001176521">
    <property type="component" value="Unassembled WGS sequence"/>
</dbReference>
<keyword evidence="3" id="KW-1185">Reference proteome</keyword>
<name>A0AAN6G8P2_9BASI</name>
<dbReference type="PANTHER" id="PTHR10094:SF28">
    <property type="entry name" value="SCP2 DOMAIN-CONTAINING PROTEIN"/>
    <property type="match status" value="1"/>
</dbReference>
<proteinExistence type="predicted"/>
<evidence type="ECO:0000313" key="3">
    <source>
        <dbReference type="Proteomes" id="UP001176521"/>
    </source>
</evidence>
<dbReference type="GO" id="GO:0005829">
    <property type="term" value="C:cytosol"/>
    <property type="evidence" value="ECO:0007669"/>
    <property type="project" value="TreeGrafter"/>
</dbReference>
<sequence>MGKGSKDSIDEASGNMLSLMMAQVEELDFGVDGENDPKRLLVEGFQISRLFAIVDFALSQAGVEDGILAGMDLMSREKAVKAINGTFLIEAVGDDKKTVQQFYVEMKKAGRISLGPGPAKPKPDVVIRVADRDMIALATGKITPQVAFMRGKIKVRGNIMKGLQMQTIMNRETSKLSKL</sequence>
<feature type="domain" description="SCP2" evidence="1">
    <location>
        <begin position="76"/>
        <end position="169"/>
    </location>
</feature>
<evidence type="ECO:0000313" key="2">
    <source>
        <dbReference type="EMBL" id="KAK0527065.1"/>
    </source>
</evidence>
<dbReference type="InterPro" id="IPR036527">
    <property type="entry name" value="SCP2_sterol-bd_dom_sf"/>
</dbReference>
<organism evidence="2 3">
    <name type="scientific">Tilletia horrida</name>
    <dbReference type="NCBI Taxonomy" id="155126"/>
    <lineage>
        <taxon>Eukaryota</taxon>
        <taxon>Fungi</taxon>
        <taxon>Dikarya</taxon>
        <taxon>Basidiomycota</taxon>
        <taxon>Ustilaginomycotina</taxon>
        <taxon>Exobasidiomycetes</taxon>
        <taxon>Tilletiales</taxon>
        <taxon>Tilletiaceae</taxon>
        <taxon>Tilletia</taxon>
    </lineage>
</organism>
<comment type="caution">
    <text evidence="2">The sequence shown here is derived from an EMBL/GenBank/DDBJ whole genome shotgun (WGS) entry which is preliminary data.</text>
</comment>
<dbReference type="EMBL" id="JAPDMQ010000326">
    <property type="protein sequence ID" value="KAK0527065.1"/>
    <property type="molecule type" value="Genomic_DNA"/>
</dbReference>
<gene>
    <name evidence="2" type="ORF">OC842_004989</name>
</gene>